<accession>A0ABW0L0T4</accession>
<dbReference type="PROSITE" id="PS51257">
    <property type="entry name" value="PROKAR_LIPOPROTEIN"/>
    <property type="match status" value="1"/>
</dbReference>
<feature type="signal peptide" evidence="1">
    <location>
        <begin position="1"/>
        <end position="18"/>
    </location>
</feature>
<evidence type="ECO:0000256" key="1">
    <source>
        <dbReference type="SAM" id="SignalP"/>
    </source>
</evidence>
<proteinExistence type="predicted"/>
<feature type="chain" id="PRO_5045771104" description="Transmembrane protein" evidence="1">
    <location>
        <begin position="19"/>
        <end position="177"/>
    </location>
</feature>
<sequence>MPKQFLSVLIMAGSTLLAACNPTYNWRDYSSPDAAYRVMFPAKPASHTRPVDLNGMKVDMTMTAAEVEGVTFAVGTGTAPDPARAQAALGDMKTALLRNLDARVRRESAAAASTGQPAAAQASIDVDAVGTANGQPMLLRGHFVAKGNRFYQVIVMGREKAVTAEQVDQFISSFKPL</sequence>
<evidence type="ECO:0008006" key="4">
    <source>
        <dbReference type="Google" id="ProtNLM"/>
    </source>
</evidence>
<name>A0ABW0L0T4_9BURK</name>
<gene>
    <name evidence="2" type="ORF">ACFPN5_02590</name>
</gene>
<organism evidence="2 3">
    <name type="scientific">Massilia niabensis</name>
    <dbReference type="NCBI Taxonomy" id="544910"/>
    <lineage>
        <taxon>Bacteria</taxon>
        <taxon>Pseudomonadati</taxon>
        <taxon>Pseudomonadota</taxon>
        <taxon>Betaproteobacteria</taxon>
        <taxon>Burkholderiales</taxon>
        <taxon>Oxalobacteraceae</taxon>
        <taxon>Telluria group</taxon>
        <taxon>Massilia</taxon>
    </lineage>
</organism>
<reference evidence="3" key="1">
    <citation type="journal article" date="2019" name="Int. J. Syst. Evol. Microbiol.">
        <title>The Global Catalogue of Microorganisms (GCM) 10K type strain sequencing project: providing services to taxonomists for standard genome sequencing and annotation.</title>
        <authorList>
            <consortium name="The Broad Institute Genomics Platform"/>
            <consortium name="The Broad Institute Genome Sequencing Center for Infectious Disease"/>
            <person name="Wu L."/>
            <person name="Ma J."/>
        </authorList>
    </citation>
    <scope>NUCLEOTIDE SEQUENCE [LARGE SCALE GENOMIC DNA]</scope>
    <source>
        <strain evidence="3">KACC 12649</strain>
    </source>
</reference>
<keyword evidence="1" id="KW-0732">Signal</keyword>
<protein>
    <recommendedName>
        <fullName evidence="4">Transmembrane protein</fullName>
    </recommendedName>
</protein>
<comment type="caution">
    <text evidence="2">The sequence shown here is derived from an EMBL/GenBank/DDBJ whole genome shotgun (WGS) entry which is preliminary data.</text>
</comment>
<dbReference type="EMBL" id="JBHSMU010000003">
    <property type="protein sequence ID" value="MFC5458697.1"/>
    <property type="molecule type" value="Genomic_DNA"/>
</dbReference>
<dbReference type="RefSeq" id="WP_379779772.1">
    <property type="nucleotide sequence ID" value="NZ_JBHSMU010000003.1"/>
</dbReference>
<evidence type="ECO:0000313" key="2">
    <source>
        <dbReference type="EMBL" id="MFC5458697.1"/>
    </source>
</evidence>
<keyword evidence="3" id="KW-1185">Reference proteome</keyword>
<evidence type="ECO:0000313" key="3">
    <source>
        <dbReference type="Proteomes" id="UP001596050"/>
    </source>
</evidence>
<dbReference type="Proteomes" id="UP001596050">
    <property type="component" value="Unassembled WGS sequence"/>
</dbReference>